<accession>A0ABP3K866</accession>
<dbReference type="EMBL" id="BAAAEM010000002">
    <property type="protein sequence ID" value="GAA0473489.1"/>
    <property type="molecule type" value="Genomic_DNA"/>
</dbReference>
<evidence type="ECO:0000313" key="2">
    <source>
        <dbReference type="EMBL" id="GAA0473489.1"/>
    </source>
</evidence>
<sequence length="111" mass="12201">MTSLAKLGSASASDLASALEQSHQLVLQKLPKLVQLGLLVRTQDETDARRKLFSLTDEGIDQLEKFDRCSVLLRKAYAELFAEVGDINLLISNAIDALNQKPLCNRLSDST</sequence>
<name>A0ABP3K866_9SPHN</name>
<dbReference type="Proteomes" id="UP001500713">
    <property type="component" value="Unassembled WGS sequence"/>
</dbReference>
<comment type="caution">
    <text evidence="2">The sequence shown here is derived from an EMBL/GenBank/DDBJ whole genome shotgun (WGS) entry which is preliminary data.</text>
</comment>
<keyword evidence="3" id="KW-1185">Reference proteome</keyword>
<evidence type="ECO:0000313" key="3">
    <source>
        <dbReference type="Proteomes" id="UP001500713"/>
    </source>
</evidence>
<dbReference type="InterPro" id="IPR036388">
    <property type="entry name" value="WH-like_DNA-bd_sf"/>
</dbReference>
<dbReference type="Pfam" id="PF13463">
    <property type="entry name" value="HTH_27"/>
    <property type="match status" value="1"/>
</dbReference>
<protein>
    <recommendedName>
        <fullName evidence="1">HTH marR-type domain-containing protein</fullName>
    </recommendedName>
</protein>
<dbReference type="SUPFAM" id="SSF46785">
    <property type="entry name" value="Winged helix' DNA-binding domain"/>
    <property type="match status" value="1"/>
</dbReference>
<organism evidence="2 3">
    <name type="scientific">Parasphingorhabdus litoris</name>
    <dbReference type="NCBI Taxonomy" id="394733"/>
    <lineage>
        <taxon>Bacteria</taxon>
        <taxon>Pseudomonadati</taxon>
        <taxon>Pseudomonadota</taxon>
        <taxon>Alphaproteobacteria</taxon>
        <taxon>Sphingomonadales</taxon>
        <taxon>Sphingomonadaceae</taxon>
        <taxon>Parasphingorhabdus</taxon>
    </lineage>
</organism>
<dbReference type="InterPro" id="IPR000835">
    <property type="entry name" value="HTH_MarR-typ"/>
</dbReference>
<dbReference type="InterPro" id="IPR036390">
    <property type="entry name" value="WH_DNA-bd_sf"/>
</dbReference>
<reference evidence="3" key="1">
    <citation type="journal article" date="2019" name="Int. J. Syst. Evol. Microbiol.">
        <title>The Global Catalogue of Microorganisms (GCM) 10K type strain sequencing project: providing services to taxonomists for standard genome sequencing and annotation.</title>
        <authorList>
            <consortium name="The Broad Institute Genomics Platform"/>
            <consortium name="The Broad Institute Genome Sequencing Center for Infectious Disease"/>
            <person name="Wu L."/>
            <person name="Ma J."/>
        </authorList>
    </citation>
    <scope>NUCLEOTIDE SEQUENCE [LARGE SCALE GENOMIC DNA]</scope>
    <source>
        <strain evidence="3">JCM 14162</strain>
    </source>
</reference>
<dbReference type="Gene3D" id="1.10.10.10">
    <property type="entry name" value="Winged helix-like DNA-binding domain superfamily/Winged helix DNA-binding domain"/>
    <property type="match status" value="1"/>
</dbReference>
<gene>
    <name evidence="2" type="ORF">GCM10009096_13500</name>
</gene>
<feature type="domain" description="HTH marR-type" evidence="1">
    <location>
        <begin position="14"/>
        <end position="59"/>
    </location>
</feature>
<evidence type="ECO:0000259" key="1">
    <source>
        <dbReference type="Pfam" id="PF13463"/>
    </source>
</evidence>
<proteinExistence type="predicted"/>